<gene>
    <name evidence="1" type="ORF">G6Z34_13280</name>
</gene>
<organism evidence="1 2">
    <name type="scientific">Clostridium perfringens</name>
    <dbReference type="NCBI Taxonomy" id="1502"/>
    <lineage>
        <taxon>Bacteria</taxon>
        <taxon>Bacillati</taxon>
        <taxon>Bacillota</taxon>
        <taxon>Clostridia</taxon>
        <taxon>Eubacteriales</taxon>
        <taxon>Clostridiaceae</taxon>
        <taxon>Clostridium</taxon>
    </lineage>
</organism>
<dbReference type="RefSeq" id="WP_164800990.1">
    <property type="nucleotide sequence ID" value="NZ_JAALLZ010000006.1"/>
</dbReference>
<name>A0AAP7BWQ4_CLOPF</name>
<reference evidence="1 2" key="1">
    <citation type="submission" date="2020-02" db="EMBL/GenBank/DDBJ databases">
        <title>Genomic Insights into the Phylogeny and Genetic Plasticity of the Human and Animal Enteric Pathogen Clostridium perfringens.</title>
        <authorList>
            <person name="Feng Y."/>
            <person name="Hu Y."/>
        </authorList>
    </citation>
    <scope>NUCLEOTIDE SEQUENCE [LARGE SCALE GENOMIC DNA]</scope>
    <source>
        <strain evidence="1 2">CP-40</strain>
    </source>
</reference>
<accession>A0AAP7BWQ4</accession>
<dbReference type="EMBL" id="JAALLZ010000006">
    <property type="protein sequence ID" value="NGU31057.1"/>
    <property type="molecule type" value="Genomic_DNA"/>
</dbReference>
<sequence length="81" mass="9370">MNKRQIKKLMKRNQIKFNKIKLNKDDVLVIDFGKDYFSDSCMQKICSWIHDSIFPKNKILPLHGGMSIGVIERGESDGSKN</sequence>
<evidence type="ECO:0000313" key="2">
    <source>
        <dbReference type="Proteomes" id="UP000481454"/>
    </source>
</evidence>
<dbReference type="AlphaFoldDB" id="A0AAP7BWQ4"/>
<protein>
    <submittedName>
        <fullName evidence="1">Uncharacterized protein</fullName>
    </submittedName>
</protein>
<dbReference type="Proteomes" id="UP000481454">
    <property type="component" value="Unassembled WGS sequence"/>
</dbReference>
<evidence type="ECO:0000313" key="1">
    <source>
        <dbReference type="EMBL" id="NGU31057.1"/>
    </source>
</evidence>
<proteinExistence type="predicted"/>
<comment type="caution">
    <text evidence="1">The sequence shown here is derived from an EMBL/GenBank/DDBJ whole genome shotgun (WGS) entry which is preliminary data.</text>
</comment>